<reference evidence="3 4" key="1">
    <citation type="submission" date="2019-06" db="EMBL/GenBank/DDBJ databases">
        <title>Draft genome sequence of [Clostridium] clostridioforme NBRC 113352.</title>
        <authorList>
            <person name="Miura T."/>
            <person name="Furukawa M."/>
            <person name="Shimamura M."/>
            <person name="Ohyama Y."/>
            <person name="Yamazoe A."/>
            <person name="Kawasaki H."/>
        </authorList>
    </citation>
    <scope>NUCLEOTIDE SEQUENCE [LARGE SCALE GENOMIC DNA]</scope>
    <source>
        <strain evidence="3 4">NBRC 113352</strain>
    </source>
</reference>
<evidence type="ECO:0000256" key="1">
    <source>
        <dbReference type="ARBA" id="ARBA00001933"/>
    </source>
</evidence>
<comment type="cofactor">
    <cofactor evidence="1">
        <name>pyridoxal 5'-phosphate</name>
        <dbReference type="ChEBI" id="CHEBI:597326"/>
    </cofactor>
</comment>
<name>A0A829WMI3_9FIRM</name>
<dbReference type="InterPro" id="IPR036052">
    <property type="entry name" value="TrpB-like_PALP_sf"/>
</dbReference>
<keyword evidence="2" id="KW-0663">Pyridoxal phosphate</keyword>
<dbReference type="Gene3D" id="3.40.50.1100">
    <property type="match status" value="1"/>
</dbReference>
<dbReference type="SUPFAM" id="SSF53686">
    <property type="entry name" value="Tryptophan synthase beta subunit-like PLP-dependent enzymes"/>
    <property type="match status" value="1"/>
</dbReference>
<dbReference type="EMBL" id="BJLB01000001">
    <property type="protein sequence ID" value="GEA39973.1"/>
    <property type="molecule type" value="Genomic_DNA"/>
</dbReference>
<dbReference type="GO" id="GO:0004834">
    <property type="term" value="F:tryptophan synthase activity"/>
    <property type="evidence" value="ECO:0007669"/>
    <property type="project" value="InterPro"/>
</dbReference>
<gene>
    <name evidence="3" type="ORF">Ccl03g_56860</name>
</gene>
<dbReference type="PANTHER" id="PTHR48077">
    <property type="entry name" value="TRYPTOPHAN SYNTHASE-RELATED"/>
    <property type="match status" value="1"/>
</dbReference>
<dbReference type="InterPro" id="IPR023026">
    <property type="entry name" value="Trp_synth_beta/beta-like"/>
</dbReference>
<evidence type="ECO:0000256" key="2">
    <source>
        <dbReference type="ARBA" id="ARBA00022898"/>
    </source>
</evidence>
<organism evidence="3 4">
    <name type="scientific">Enterocloster clostridioformis</name>
    <dbReference type="NCBI Taxonomy" id="1531"/>
    <lineage>
        <taxon>Bacteria</taxon>
        <taxon>Bacillati</taxon>
        <taxon>Bacillota</taxon>
        <taxon>Clostridia</taxon>
        <taxon>Lachnospirales</taxon>
        <taxon>Lachnospiraceae</taxon>
        <taxon>Enterocloster</taxon>
    </lineage>
</organism>
<sequence>MVRDFQSVVGYEARKHFLEMTGMMPDEVCACVGTGSNSIGMFKPFLDDPMDITGVEHYGYGDQFMD</sequence>
<protein>
    <submittedName>
        <fullName evidence="3">Uncharacterized protein</fullName>
    </submittedName>
</protein>
<dbReference type="Proteomes" id="UP000315200">
    <property type="component" value="Unassembled WGS sequence"/>
</dbReference>
<comment type="caution">
    <text evidence="3">The sequence shown here is derived from an EMBL/GenBank/DDBJ whole genome shotgun (WGS) entry which is preliminary data.</text>
</comment>
<evidence type="ECO:0000313" key="3">
    <source>
        <dbReference type="EMBL" id="GEA39973.1"/>
    </source>
</evidence>
<proteinExistence type="predicted"/>
<evidence type="ECO:0000313" key="4">
    <source>
        <dbReference type="Proteomes" id="UP000315200"/>
    </source>
</evidence>
<accession>A0A829WMI3</accession>
<dbReference type="AlphaFoldDB" id="A0A829WMI3"/>
<dbReference type="GO" id="GO:0005737">
    <property type="term" value="C:cytoplasm"/>
    <property type="evidence" value="ECO:0007669"/>
    <property type="project" value="TreeGrafter"/>
</dbReference>
<dbReference type="PANTHER" id="PTHR48077:SF3">
    <property type="entry name" value="TRYPTOPHAN SYNTHASE"/>
    <property type="match status" value="1"/>
</dbReference>